<proteinExistence type="predicted"/>
<dbReference type="Gene3D" id="3.10.450.50">
    <property type="match status" value="1"/>
</dbReference>
<dbReference type="EMBL" id="JAPEVA010000174">
    <property type="protein sequence ID" value="KAJ4395139.1"/>
    <property type="molecule type" value="Genomic_DNA"/>
</dbReference>
<comment type="caution">
    <text evidence="1">The sequence shown here is derived from an EMBL/GenBank/DDBJ whole genome shotgun (WGS) entry which is preliminary data.</text>
</comment>
<dbReference type="AlphaFoldDB" id="A0A9W8YYN5"/>
<sequence>MFQDITKPPPPLPAVELKQLEAGVSVLTPLVRRGTGPPLIVLAADNDDSTSIIEGVPSLLIKWAEEGYTVAEIQRQALEKDAAGTLKRSIEALRENSKCEPKDKIGLVAYEPASWNLAANAVNAIQDIKATVIWADASDKVAISASKVPMLQHIAGKKSDNPTRSTALTEYHYPGVETYKFATPFHKSFHYTTEALSHTRSLTHLKPRMDGPYFDLEVIWDEHCYYEFADRSVEHTMSTMVQEPYVNHLTGGVGRGPLTDFYRHNFIFNNSADTALELISRSIAIDRIIDEFIFSFTHDRELDWLVPGIPPTNLKVEVPFSAVVNVRGDRLYHEHISWDQGSVLRQLGLLPEYLPFPHPLPDGRKPAPGKFFEYRVPVAGTDTADKMRDRSLVQSNKMFDFKIREVESVSQTNGQANGQANGHANGYA</sequence>
<dbReference type="PANTHER" id="PTHR38436:SF3">
    <property type="entry name" value="CARBOXYMETHYLENEBUTENOLIDASE-RELATED"/>
    <property type="match status" value="1"/>
</dbReference>
<reference evidence="1" key="1">
    <citation type="submission" date="2022-10" db="EMBL/GenBank/DDBJ databases">
        <title>Tapping the CABI collections for fungal endophytes: first genome assemblies for Collariella, Neodidymelliopsis, Ascochyta clinopodiicola, Didymella pomorum, Didymosphaeria variabile, Neocosmospora piperis and Neocucurbitaria cava.</title>
        <authorList>
            <person name="Hill R."/>
        </authorList>
    </citation>
    <scope>NUCLEOTIDE SEQUENCE</scope>
    <source>
        <strain evidence="1">IMI 355091</strain>
    </source>
</reference>
<evidence type="ECO:0008006" key="3">
    <source>
        <dbReference type="Google" id="ProtNLM"/>
    </source>
</evidence>
<dbReference type="SUPFAM" id="SSF54427">
    <property type="entry name" value="NTF2-like"/>
    <property type="match status" value="1"/>
</dbReference>
<keyword evidence="2" id="KW-1185">Reference proteome</keyword>
<dbReference type="InterPro" id="IPR009959">
    <property type="entry name" value="Cyclase_SnoaL-like"/>
</dbReference>
<dbReference type="OrthoDB" id="5440at2759"/>
<protein>
    <recommendedName>
        <fullName evidence="3">Carboxymethylenebutenolidase</fullName>
    </recommendedName>
</protein>
<dbReference type="GO" id="GO:0030638">
    <property type="term" value="P:polyketide metabolic process"/>
    <property type="evidence" value="ECO:0007669"/>
    <property type="project" value="InterPro"/>
</dbReference>
<dbReference type="InterPro" id="IPR032710">
    <property type="entry name" value="NTF2-like_dom_sf"/>
</dbReference>
<accession>A0A9W8YYN5</accession>
<evidence type="ECO:0000313" key="1">
    <source>
        <dbReference type="EMBL" id="KAJ4395139.1"/>
    </source>
</evidence>
<organism evidence="1 2">
    <name type="scientific">Didymella pomorum</name>
    <dbReference type="NCBI Taxonomy" id="749634"/>
    <lineage>
        <taxon>Eukaryota</taxon>
        <taxon>Fungi</taxon>
        <taxon>Dikarya</taxon>
        <taxon>Ascomycota</taxon>
        <taxon>Pezizomycotina</taxon>
        <taxon>Dothideomycetes</taxon>
        <taxon>Pleosporomycetidae</taxon>
        <taxon>Pleosporales</taxon>
        <taxon>Pleosporineae</taxon>
        <taxon>Didymellaceae</taxon>
        <taxon>Didymella</taxon>
    </lineage>
</organism>
<evidence type="ECO:0000313" key="2">
    <source>
        <dbReference type="Proteomes" id="UP001140510"/>
    </source>
</evidence>
<name>A0A9W8YYN5_9PLEO</name>
<dbReference type="PANTHER" id="PTHR38436">
    <property type="entry name" value="POLYKETIDE CYCLASE SNOAL-LIKE DOMAIN"/>
    <property type="match status" value="1"/>
</dbReference>
<gene>
    <name evidence="1" type="ORF">N0V91_011044</name>
</gene>
<dbReference type="Proteomes" id="UP001140510">
    <property type="component" value="Unassembled WGS sequence"/>
</dbReference>